<evidence type="ECO:0000259" key="4">
    <source>
        <dbReference type="SMART" id="SM00895"/>
    </source>
</evidence>
<feature type="domain" description="GntR C-terminal" evidence="4">
    <location>
        <begin position="99"/>
        <end position="221"/>
    </location>
</feature>
<dbReference type="SMART" id="SM00895">
    <property type="entry name" value="FCD"/>
    <property type="match status" value="1"/>
</dbReference>
<dbReference type="InterPro" id="IPR036388">
    <property type="entry name" value="WH-like_DNA-bd_sf"/>
</dbReference>
<dbReference type="SUPFAM" id="SSF48008">
    <property type="entry name" value="GntR ligand-binding domain-like"/>
    <property type="match status" value="1"/>
</dbReference>
<dbReference type="InterPro" id="IPR036390">
    <property type="entry name" value="WH_DNA-bd_sf"/>
</dbReference>
<keyword evidence="1" id="KW-0805">Transcription regulation</keyword>
<keyword evidence="6" id="KW-1185">Reference proteome</keyword>
<organism evidence="5 6">
    <name type="scientific">Microbacterium panaciterrae</name>
    <dbReference type="NCBI Taxonomy" id="985759"/>
    <lineage>
        <taxon>Bacteria</taxon>
        <taxon>Bacillati</taxon>
        <taxon>Actinomycetota</taxon>
        <taxon>Actinomycetes</taxon>
        <taxon>Micrococcales</taxon>
        <taxon>Microbacteriaceae</taxon>
        <taxon>Microbacterium</taxon>
    </lineage>
</organism>
<dbReference type="EMBL" id="BAABGP010000004">
    <property type="protein sequence ID" value="GAA4479514.1"/>
    <property type="molecule type" value="Genomic_DNA"/>
</dbReference>
<protein>
    <recommendedName>
        <fullName evidence="4">GntR C-terminal domain-containing protein</fullName>
    </recommendedName>
</protein>
<dbReference type="Gene3D" id="1.10.10.10">
    <property type="entry name" value="Winged helix-like DNA-binding domain superfamily/Winged helix DNA-binding domain"/>
    <property type="match status" value="1"/>
</dbReference>
<dbReference type="Pfam" id="PF07729">
    <property type="entry name" value="FCD"/>
    <property type="match status" value="1"/>
</dbReference>
<evidence type="ECO:0000313" key="5">
    <source>
        <dbReference type="EMBL" id="GAA4479514.1"/>
    </source>
</evidence>
<reference evidence="6" key="1">
    <citation type="journal article" date="2019" name="Int. J. Syst. Evol. Microbiol.">
        <title>The Global Catalogue of Microorganisms (GCM) 10K type strain sequencing project: providing services to taxonomists for standard genome sequencing and annotation.</title>
        <authorList>
            <consortium name="The Broad Institute Genomics Platform"/>
            <consortium name="The Broad Institute Genome Sequencing Center for Infectious Disease"/>
            <person name="Wu L."/>
            <person name="Ma J."/>
        </authorList>
    </citation>
    <scope>NUCLEOTIDE SEQUENCE [LARGE SCALE GENOMIC DNA]</scope>
    <source>
        <strain evidence="6">JCM 17839</strain>
    </source>
</reference>
<keyword evidence="3" id="KW-0804">Transcription</keyword>
<dbReference type="InterPro" id="IPR011711">
    <property type="entry name" value="GntR_C"/>
</dbReference>
<accession>A0ABP8P3I5</accession>
<keyword evidence="2" id="KW-0238">DNA-binding</keyword>
<dbReference type="Pfam" id="PF00392">
    <property type="entry name" value="GntR"/>
    <property type="match status" value="1"/>
</dbReference>
<dbReference type="PANTHER" id="PTHR43537:SF5">
    <property type="entry name" value="UXU OPERON TRANSCRIPTIONAL REGULATOR"/>
    <property type="match status" value="1"/>
</dbReference>
<evidence type="ECO:0000313" key="6">
    <source>
        <dbReference type="Proteomes" id="UP001500731"/>
    </source>
</evidence>
<gene>
    <name evidence="5" type="ORF">GCM10023171_04980</name>
</gene>
<comment type="caution">
    <text evidence="5">The sequence shown here is derived from an EMBL/GenBank/DDBJ whole genome shotgun (WGS) entry which is preliminary data.</text>
</comment>
<dbReference type="PANTHER" id="PTHR43537">
    <property type="entry name" value="TRANSCRIPTIONAL REGULATOR, GNTR FAMILY"/>
    <property type="match status" value="1"/>
</dbReference>
<sequence>MSDKYTDGGRIFYAVSMTENTLTVVGIVEATSRMLRERILHGTLAGGAAVTEAWVSAEFAIARPSAKAAIEQLVANGLLVRTAHRSARVAAIDATMVHDVYRTRARLETAALRELAAAARVPAEAVAANDEIAAMPPGADPATVAPDLRFHTALIDGVGSARLSRMYRTLADEARLCMAQVQDRRLVDAGVIAAQHGAILDAVRDHDAERAALLLAEHLGSAEQRLVDALSRD</sequence>
<proteinExistence type="predicted"/>
<dbReference type="InterPro" id="IPR008920">
    <property type="entry name" value="TF_FadR/GntR_C"/>
</dbReference>
<evidence type="ECO:0000256" key="2">
    <source>
        <dbReference type="ARBA" id="ARBA00023125"/>
    </source>
</evidence>
<evidence type="ECO:0000256" key="1">
    <source>
        <dbReference type="ARBA" id="ARBA00023015"/>
    </source>
</evidence>
<evidence type="ECO:0000256" key="3">
    <source>
        <dbReference type="ARBA" id="ARBA00023163"/>
    </source>
</evidence>
<dbReference type="Gene3D" id="1.20.120.530">
    <property type="entry name" value="GntR ligand-binding domain-like"/>
    <property type="match status" value="1"/>
</dbReference>
<name>A0ABP8P3I5_9MICO</name>
<dbReference type="Proteomes" id="UP001500731">
    <property type="component" value="Unassembled WGS sequence"/>
</dbReference>
<dbReference type="SUPFAM" id="SSF46785">
    <property type="entry name" value="Winged helix' DNA-binding domain"/>
    <property type="match status" value="1"/>
</dbReference>
<dbReference type="InterPro" id="IPR000524">
    <property type="entry name" value="Tscrpt_reg_HTH_GntR"/>
</dbReference>